<dbReference type="Gene3D" id="2.30.110.10">
    <property type="entry name" value="Electron Transport, Fmn-binding Protein, Chain A"/>
    <property type="match status" value="1"/>
</dbReference>
<reference evidence="5 6" key="1">
    <citation type="journal article" date="2016" name="Nat. Commun.">
        <title>Thousands of microbial genomes shed light on interconnected biogeochemical processes in an aquifer system.</title>
        <authorList>
            <person name="Anantharaman K."/>
            <person name="Brown C.T."/>
            <person name="Hug L.A."/>
            <person name="Sharon I."/>
            <person name="Castelle C.J."/>
            <person name="Probst A.J."/>
            <person name="Thomas B.C."/>
            <person name="Singh A."/>
            <person name="Wilkins M.J."/>
            <person name="Karaoz U."/>
            <person name="Brodie E.L."/>
            <person name="Williams K.H."/>
            <person name="Hubbard S.S."/>
            <person name="Banfield J.F."/>
        </authorList>
    </citation>
    <scope>NUCLEOTIDE SEQUENCE [LARGE SCALE GENOMIC DNA]</scope>
</reference>
<evidence type="ECO:0000256" key="3">
    <source>
        <dbReference type="ARBA" id="ARBA00038054"/>
    </source>
</evidence>
<evidence type="ECO:0000256" key="1">
    <source>
        <dbReference type="ARBA" id="ARBA00001917"/>
    </source>
</evidence>
<dbReference type="GO" id="GO:0016646">
    <property type="term" value="F:oxidoreductase activity, acting on the CH-NH group of donors, NAD or NADP as acceptor"/>
    <property type="evidence" value="ECO:0007669"/>
    <property type="project" value="UniProtKB-ARBA"/>
</dbReference>
<evidence type="ECO:0000256" key="2">
    <source>
        <dbReference type="ARBA" id="ARBA00022630"/>
    </source>
</evidence>
<comment type="cofactor">
    <cofactor evidence="1">
        <name>FMN</name>
        <dbReference type="ChEBI" id="CHEBI:58210"/>
    </cofactor>
</comment>
<organism evidence="5 6">
    <name type="scientific">Candidatus Buchananbacteria bacterium RBG_13_39_9</name>
    <dbReference type="NCBI Taxonomy" id="1797531"/>
    <lineage>
        <taxon>Bacteria</taxon>
        <taxon>Candidatus Buchananiibacteriota</taxon>
    </lineage>
</organism>
<dbReference type="EMBL" id="MHIA01000023">
    <property type="protein sequence ID" value="OGY41798.1"/>
    <property type="molecule type" value="Genomic_DNA"/>
</dbReference>
<evidence type="ECO:0000313" key="5">
    <source>
        <dbReference type="EMBL" id="OGY41798.1"/>
    </source>
</evidence>
<feature type="domain" description="Flavin reductase like" evidence="4">
    <location>
        <begin position="17"/>
        <end position="156"/>
    </location>
</feature>
<protein>
    <recommendedName>
        <fullName evidence="4">Flavin reductase like domain-containing protein</fullName>
    </recommendedName>
</protein>
<comment type="caution">
    <text evidence="5">The sequence shown here is derived from an EMBL/GenBank/DDBJ whole genome shotgun (WGS) entry which is preliminary data.</text>
</comment>
<proteinExistence type="inferred from homology"/>
<sequence length="206" mass="23194">MKKIDWLHPRLPFCSTTLVTVFDDRKDRTNIIAVSDILVCCYAPLYIAMCIRPKRYSHHLLLNTLNFCVNIPGNSLLKEVDLCGNCSGHDTDKFKKTGLTPIPCRSIMLTEAVKQCYGHIECKIEQPSTHIIHLGEHTVFIGKVLNSWADQDMLDEKGQIKIESAQPIIYVSYQREMGGQGKYHLMGELIGKQGFSNKKGGKGNGR</sequence>
<dbReference type="Proteomes" id="UP000176260">
    <property type="component" value="Unassembled WGS sequence"/>
</dbReference>
<evidence type="ECO:0000313" key="6">
    <source>
        <dbReference type="Proteomes" id="UP000176260"/>
    </source>
</evidence>
<accession>A0A1G1XP16</accession>
<dbReference type="PANTHER" id="PTHR43567:SF1">
    <property type="entry name" value="FLAVOREDOXIN"/>
    <property type="match status" value="1"/>
</dbReference>
<dbReference type="AlphaFoldDB" id="A0A1G1XP16"/>
<dbReference type="GO" id="GO:0010181">
    <property type="term" value="F:FMN binding"/>
    <property type="evidence" value="ECO:0007669"/>
    <property type="project" value="InterPro"/>
</dbReference>
<gene>
    <name evidence="5" type="ORF">A2Y67_04110</name>
</gene>
<keyword evidence="2" id="KW-0285">Flavoprotein</keyword>
<name>A0A1G1XP16_9BACT</name>
<comment type="similarity">
    <text evidence="3">Belongs to the flavoredoxin family.</text>
</comment>
<dbReference type="Pfam" id="PF01613">
    <property type="entry name" value="Flavin_Reduct"/>
    <property type="match status" value="1"/>
</dbReference>
<evidence type="ECO:0000259" key="4">
    <source>
        <dbReference type="Pfam" id="PF01613"/>
    </source>
</evidence>
<dbReference type="InterPro" id="IPR002563">
    <property type="entry name" value="Flavin_Rdtase-like_dom"/>
</dbReference>
<dbReference type="PANTHER" id="PTHR43567">
    <property type="entry name" value="FLAVOREDOXIN-RELATED-RELATED"/>
    <property type="match status" value="1"/>
</dbReference>
<dbReference type="InterPro" id="IPR052174">
    <property type="entry name" value="Flavoredoxin"/>
</dbReference>
<dbReference type="InterPro" id="IPR012349">
    <property type="entry name" value="Split_barrel_FMN-bd"/>
</dbReference>
<dbReference type="SUPFAM" id="SSF50475">
    <property type="entry name" value="FMN-binding split barrel"/>
    <property type="match status" value="1"/>
</dbReference>